<evidence type="ECO:0000313" key="3">
    <source>
        <dbReference type="Proteomes" id="UP000824410"/>
    </source>
</evidence>
<dbReference type="EMBL" id="SHDO01000004">
    <property type="protein sequence ID" value="MBX6979344.1"/>
    <property type="molecule type" value="Genomic_DNA"/>
</dbReference>
<comment type="caution">
    <text evidence="2">The sequence shown here is derived from an EMBL/GenBank/DDBJ whole genome shotgun (WGS) entry which is preliminary data.</text>
</comment>
<sequence>MNFLHHASSSLLCNSIQHVLDSLNMHHRVVHMNDSNGVSSLFSGHPISKNIIYHSLGECSNPESAYLKLAAQFLELERAGKTVLSLIKSDNLPTVAAALKLGLVPCGLITSKDPGGTDVDVVVLNYSSTEPGPVSFTPFPQKGLSDGMLTLRISTRPDGARMFQDHYDSVTRFWSIYPDIPFSQFDKDCRLANLYWLLGKKMMLSIFENKTQELIGRISLRPVVPPRVGDVGYGVFSGFRGKGYASQALKMLSGWLMTDGGFNRLELGVKPENIASKKVALKAGYVLEGISKSRLINQDGTFSDQLSYVKTNP</sequence>
<evidence type="ECO:0000259" key="1">
    <source>
        <dbReference type="PROSITE" id="PS51186"/>
    </source>
</evidence>
<protein>
    <submittedName>
        <fullName evidence="2">N-acetyltransferase</fullName>
    </submittedName>
</protein>
<dbReference type="InterPro" id="IPR016181">
    <property type="entry name" value="Acyl_CoA_acyltransferase"/>
</dbReference>
<dbReference type="Pfam" id="PF13302">
    <property type="entry name" value="Acetyltransf_3"/>
    <property type="match status" value="1"/>
</dbReference>
<dbReference type="GO" id="GO:0008999">
    <property type="term" value="F:protein-N-terminal-alanine acetyltransferase activity"/>
    <property type="evidence" value="ECO:0007669"/>
    <property type="project" value="TreeGrafter"/>
</dbReference>
<proteinExistence type="predicted"/>
<name>A0AAP2JWD6_PRORE</name>
<dbReference type="InterPro" id="IPR000182">
    <property type="entry name" value="GNAT_dom"/>
</dbReference>
<dbReference type="GO" id="GO:0005737">
    <property type="term" value="C:cytoplasm"/>
    <property type="evidence" value="ECO:0007669"/>
    <property type="project" value="TreeGrafter"/>
</dbReference>
<evidence type="ECO:0000313" key="2">
    <source>
        <dbReference type="EMBL" id="MBX6979344.1"/>
    </source>
</evidence>
<dbReference type="PANTHER" id="PTHR43441">
    <property type="entry name" value="RIBOSOMAL-PROTEIN-SERINE ACETYLTRANSFERASE"/>
    <property type="match status" value="1"/>
</dbReference>
<gene>
    <name evidence="2" type="ORF">EX242_03565</name>
</gene>
<dbReference type="GO" id="GO:1990189">
    <property type="term" value="F:protein N-terminal-serine acetyltransferase activity"/>
    <property type="evidence" value="ECO:0007669"/>
    <property type="project" value="TreeGrafter"/>
</dbReference>
<reference evidence="2" key="1">
    <citation type="submission" date="2019-02" db="EMBL/GenBank/DDBJ databases">
        <title>Genomic characterization of isolates from hospital effluents in KZN, South Africa.</title>
        <authorList>
            <person name="Ntshobeni N."/>
            <person name="Allam M."/>
            <person name="Ismail A."/>
            <person name="Amoako D."/>
            <person name="Essack S."/>
            <person name="Chenia H."/>
        </authorList>
    </citation>
    <scope>NUCLEOTIDE SEQUENCE</scope>
    <source>
        <strain evidence="2">AFE97_S1</strain>
    </source>
</reference>
<dbReference type="PROSITE" id="PS51186">
    <property type="entry name" value="GNAT"/>
    <property type="match status" value="1"/>
</dbReference>
<organism evidence="2 3">
    <name type="scientific">Providencia rettgeri</name>
    <dbReference type="NCBI Taxonomy" id="587"/>
    <lineage>
        <taxon>Bacteria</taxon>
        <taxon>Pseudomonadati</taxon>
        <taxon>Pseudomonadota</taxon>
        <taxon>Gammaproteobacteria</taxon>
        <taxon>Enterobacterales</taxon>
        <taxon>Morganellaceae</taxon>
        <taxon>Providencia</taxon>
    </lineage>
</organism>
<accession>A0AAP2JWD6</accession>
<dbReference type="Gene3D" id="3.40.630.30">
    <property type="match status" value="1"/>
</dbReference>
<dbReference type="InterPro" id="IPR051908">
    <property type="entry name" value="Ribosomal_N-acetyltransferase"/>
</dbReference>
<dbReference type="AlphaFoldDB" id="A0AAP2JWD6"/>
<dbReference type="PANTHER" id="PTHR43441:SF2">
    <property type="entry name" value="FAMILY ACETYLTRANSFERASE, PUTATIVE (AFU_ORTHOLOGUE AFUA_7G00850)-RELATED"/>
    <property type="match status" value="1"/>
</dbReference>
<dbReference type="SUPFAM" id="SSF55729">
    <property type="entry name" value="Acyl-CoA N-acyltransferases (Nat)"/>
    <property type="match status" value="1"/>
</dbReference>
<feature type="domain" description="N-acetyltransferase" evidence="1">
    <location>
        <begin position="153"/>
        <end position="313"/>
    </location>
</feature>
<dbReference type="Proteomes" id="UP000824410">
    <property type="component" value="Unassembled WGS sequence"/>
</dbReference>